<dbReference type="PANTHER" id="PTHR31064">
    <property type="entry name" value="POTASSIUM TRANSPORT PROTEIN DDB_G0292412-RELATED"/>
    <property type="match status" value="1"/>
</dbReference>
<feature type="transmembrane region" description="Helical" evidence="9">
    <location>
        <begin position="222"/>
        <end position="244"/>
    </location>
</feature>
<evidence type="ECO:0000256" key="6">
    <source>
        <dbReference type="ARBA" id="ARBA00023065"/>
    </source>
</evidence>
<protein>
    <submittedName>
        <fullName evidence="10">Uncharacterized protein</fullName>
    </submittedName>
</protein>
<feature type="transmembrane region" description="Helical" evidence="9">
    <location>
        <begin position="448"/>
        <end position="470"/>
    </location>
</feature>
<dbReference type="Pfam" id="PF02386">
    <property type="entry name" value="TrkH"/>
    <property type="match status" value="4"/>
</dbReference>
<dbReference type="AlphaFoldDB" id="A0AAV5CH98"/>
<feature type="region of interest" description="Disordered" evidence="8">
    <location>
        <begin position="886"/>
        <end position="905"/>
    </location>
</feature>
<dbReference type="GO" id="GO:0098662">
    <property type="term" value="P:inorganic cation transmembrane transport"/>
    <property type="evidence" value="ECO:0007669"/>
    <property type="project" value="UniProtKB-ARBA"/>
</dbReference>
<feature type="transmembrane region" description="Helical" evidence="9">
    <location>
        <begin position="183"/>
        <end position="207"/>
    </location>
</feature>
<feature type="transmembrane region" description="Helical" evidence="9">
    <location>
        <begin position="501"/>
        <end position="527"/>
    </location>
</feature>
<gene>
    <name evidence="10" type="primary">ga14461</name>
    <name evidence="10" type="ORF">PR202_ga14461</name>
</gene>
<dbReference type="GO" id="GO:0030001">
    <property type="term" value="P:metal ion transport"/>
    <property type="evidence" value="ECO:0007669"/>
    <property type="project" value="UniProtKB-ARBA"/>
</dbReference>
<comment type="similarity">
    <text evidence="2">Belongs to the TrkH potassium transport family. HKT (TC 2.A.38.3) subfamily.</text>
</comment>
<reference evidence="10" key="2">
    <citation type="submission" date="2021-12" db="EMBL/GenBank/DDBJ databases">
        <title>Resequencing data analysis of finger millet.</title>
        <authorList>
            <person name="Hatakeyama M."/>
            <person name="Aluri S."/>
            <person name="Balachadran M.T."/>
            <person name="Sivarajan S.R."/>
            <person name="Poveda L."/>
            <person name="Shimizu-Inatsugi R."/>
            <person name="Schlapbach R."/>
            <person name="Sreeman S.M."/>
            <person name="Shimizu K.K."/>
        </authorList>
    </citation>
    <scope>NUCLEOTIDE SEQUENCE</scope>
</reference>
<dbReference type="InterPro" id="IPR003445">
    <property type="entry name" value="Cat_transpt"/>
</dbReference>
<sequence length="1019" mass="111137">MKISFHYEFIQSKMHSFIRVSRYVLDIFVFIYQFVTSHVQPFIMQLSYFLLISMVGSGLLMFLKPSNPEFSPGYIDMLYLSTSALTTSGLSTVRMEDLSSSQIIVLTLLMFVGGEVFVSFLGLMLRPNHQVKQAEPAGNRVSSVAVELDMIEPASTTPICEEFQLGTPSFSSSDPKKSRSVRYLGFVVFGYLALIHVVGFLLVFWYLTRVPSAREPLDNKGINITLFSVSVTVSSFANAGLIPTNENMAIFSKNTGLLLLLTGQALAGNTLFPLLLRVLIWFLGRVTKLRGMELMIREPEELHFAHLLPKRPTVFLSSTVVGLATTMVVLFCAIDWSSLVLDGLSSSQKIVNALFMAVNARHAGENSIDCSLISPAVLVLFIVMMYLPSSATFAPPNEDDKTRDKKVVPKQGSFLQNLIFSQLGCNIMFMVVACITERRSLSNDPLNFSMMNMIFEVISAYGNVGLSIGYSCSKLQQLHPESICQDRPYSFSGSWSDEGKLLVVLVMLYGRLKAFTKGTGFLGLILLNKPSNTDYSPPRYVDLFFMSTSAVTVTGLATVRMEHLSGSQMVVLTVLMLLGSEMFVSLLGLVLELSLKKQKHGRLDHDDSSKVRSVTVTALCDDDEEAASPPPSPTVDSNDDDDEKKSKRFLALVVSAYMVVNLLLGSLTVFLYVANVPSARAVLTKKRINVALFSASVTVSSFTNGGLIPTNESIAVFSTNEGLLLLLVGQILAGGMLFPVLLPLVLRATRGLARLLFSARGRHDGDDEDEVIRFMSKHATAAGFTHLLPCAGGLLQTAFVAATAVTVAAAAVTLFCCLNWDAAVFAGLAAGEKVANAVFMAVNARQAGENSVDCSLIAPAVLVLFVAMMCTPASASFFSVHNGDGEPSGGGGVDQPGRSKDDGTRKRRLSLNTTLLWSPLALNAAVLMLVCVTERRSLSSDPLNFSTFNMVFEVISAYRNVGLSIGYSCSRLLRPEDASVCHDQPYSFSGWWSDQGKLLLVLLMLCGRLKGFYSQRRRS</sequence>
<evidence type="ECO:0000313" key="10">
    <source>
        <dbReference type="EMBL" id="GJM97529.1"/>
    </source>
</evidence>
<feature type="transmembrane region" description="Helical" evidence="9">
    <location>
        <begin position="256"/>
        <end position="283"/>
    </location>
</feature>
<feature type="transmembrane region" description="Helical" evidence="9">
    <location>
        <begin position="314"/>
        <end position="334"/>
    </location>
</feature>
<feature type="transmembrane region" description="Helical" evidence="9">
    <location>
        <begin position="539"/>
        <end position="557"/>
    </location>
</feature>
<feature type="transmembrane region" description="Helical" evidence="9">
    <location>
        <begin position="856"/>
        <end position="878"/>
    </location>
</feature>
<feature type="transmembrane region" description="Helical" evidence="9">
    <location>
        <begin position="103"/>
        <end position="125"/>
    </location>
</feature>
<dbReference type="EMBL" id="BQKI01000007">
    <property type="protein sequence ID" value="GJM97529.1"/>
    <property type="molecule type" value="Genomic_DNA"/>
</dbReference>
<keyword evidence="6" id="KW-0406">Ion transport</keyword>
<evidence type="ECO:0000256" key="4">
    <source>
        <dbReference type="ARBA" id="ARBA00022692"/>
    </source>
</evidence>
<organism evidence="10 11">
    <name type="scientific">Eleusine coracana subsp. coracana</name>
    <dbReference type="NCBI Taxonomy" id="191504"/>
    <lineage>
        <taxon>Eukaryota</taxon>
        <taxon>Viridiplantae</taxon>
        <taxon>Streptophyta</taxon>
        <taxon>Embryophyta</taxon>
        <taxon>Tracheophyta</taxon>
        <taxon>Spermatophyta</taxon>
        <taxon>Magnoliopsida</taxon>
        <taxon>Liliopsida</taxon>
        <taxon>Poales</taxon>
        <taxon>Poaceae</taxon>
        <taxon>PACMAD clade</taxon>
        <taxon>Chloridoideae</taxon>
        <taxon>Cynodonteae</taxon>
        <taxon>Eleusininae</taxon>
        <taxon>Eleusine</taxon>
    </lineage>
</organism>
<feature type="transmembrane region" description="Helical" evidence="9">
    <location>
        <begin position="20"/>
        <end position="36"/>
    </location>
</feature>
<evidence type="ECO:0000256" key="3">
    <source>
        <dbReference type="ARBA" id="ARBA00022448"/>
    </source>
</evidence>
<keyword evidence="11" id="KW-1185">Reference proteome</keyword>
<keyword evidence="3" id="KW-0813">Transport</keyword>
<feature type="transmembrane region" description="Helical" evidence="9">
    <location>
        <begin position="74"/>
        <end position="91"/>
    </location>
</feature>
<feature type="region of interest" description="Disordered" evidence="8">
    <location>
        <begin position="622"/>
        <end position="642"/>
    </location>
</feature>
<dbReference type="PANTHER" id="PTHR31064:SF25">
    <property type="entry name" value="CATION TRANSPORTER HKT2_1"/>
    <property type="match status" value="1"/>
</dbReference>
<keyword evidence="5 9" id="KW-1133">Transmembrane helix</keyword>
<dbReference type="GO" id="GO:0005886">
    <property type="term" value="C:plasma membrane"/>
    <property type="evidence" value="ECO:0007669"/>
    <property type="project" value="TreeGrafter"/>
</dbReference>
<evidence type="ECO:0000256" key="5">
    <source>
        <dbReference type="ARBA" id="ARBA00022989"/>
    </source>
</evidence>
<reference evidence="10" key="1">
    <citation type="journal article" date="2018" name="DNA Res.">
        <title>Multiple hybrid de novo genome assembly of finger millet, an orphan allotetraploid crop.</title>
        <authorList>
            <person name="Hatakeyama M."/>
            <person name="Aluri S."/>
            <person name="Balachadran M.T."/>
            <person name="Sivarajan S.R."/>
            <person name="Patrignani A."/>
            <person name="Gruter S."/>
            <person name="Poveda L."/>
            <person name="Shimizu-Inatsugi R."/>
            <person name="Baeten J."/>
            <person name="Francoijs K.J."/>
            <person name="Nataraja K.N."/>
            <person name="Reddy Y.A.N."/>
            <person name="Phadnis S."/>
            <person name="Ravikumar R.L."/>
            <person name="Schlapbach R."/>
            <person name="Sreeman S.M."/>
            <person name="Shimizu K.K."/>
        </authorList>
    </citation>
    <scope>NUCLEOTIDE SEQUENCE</scope>
</reference>
<evidence type="ECO:0000256" key="8">
    <source>
        <dbReference type="SAM" id="MobiDB-lite"/>
    </source>
</evidence>
<keyword evidence="7 9" id="KW-0472">Membrane</keyword>
<feature type="transmembrane region" description="Helical" evidence="9">
    <location>
        <begin position="649"/>
        <end position="674"/>
    </location>
</feature>
<evidence type="ECO:0000256" key="1">
    <source>
        <dbReference type="ARBA" id="ARBA00004141"/>
    </source>
</evidence>
<name>A0AAV5CH98_ELECO</name>
<dbReference type="InterPro" id="IPR051143">
    <property type="entry name" value="TrkH_K-transport"/>
</dbReference>
<proteinExistence type="inferred from homology"/>
<feature type="transmembrane region" description="Helical" evidence="9">
    <location>
        <begin position="42"/>
        <end position="62"/>
    </location>
</feature>
<accession>A0AAV5CH98</accession>
<dbReference type="Proteomes" id="UP001054889">
    <property type="component" value="Unassembled WGS sequence"/>
</dbReference>
<feature type="transmembrane region" description="Helical" evidence="9">
    <location>
        <begin position="723"/>
        <end position="746"/>
    </location>
</feature>
<feature type="transmembrane region" description="Helical" evidence="9">
    <location>
        <begin position="569"/>
        <end position="591"/>
    </location>
</feature>
<dbReference type="GO" id="GO:0008324">
    <property type="term" value="F:monoatomic cation transmembrane transporter activity"/>
    <property type="evidence" value="ECO:0007669"/>
    <property type="project" value="InterPro"/>
</dbReference>
<evidence type="ECO:0000313" key="11">
    <source>
        <dbReference type="Proteomes" id="UP001054889"/>
    </source>
</evidence>
<comment type="subcellular location">
    <subcellularLocation>
        <location evidence="1">Membrane</location>
        <topology evidence="1">Multi-pass membrane protein</topology>
    </subcellularLocation>
</comment>
<evidence type="ECO:0000256" key="7">
    <source>
        <dbReference type="ARBA" id="ARBA00023136"/>
    </source>
</evidence>
<feature type="transmembrane region" description="Helical" evidence="9">
    <location>
        <begin position="372"/>
        <end position="394"/>
    </location>
</feature>
<keyword evidence="4 9" id="KW-0812">Transmembrane</keyword>
<comment type="caution">
    <text evidence="10">The sequence shown here is derived from an EMBL/GenBank/DDBJ whole genome shotgun (WGS) entry which is preliminary data.</text>
</comment>
<feature type="transmembrane region" description="Helical" evidence="9">
    <location>
        <begin position="414"/>
        <end position="436"/>
    </location>
</feature>
<evidence type="ECO:0000256" key="9">
    <source>
        <dbReference type="SAM" id="Phobius"/>
    </source>
</evidence>
<evidence type="ECO:0000256" key="2">
    <source>
        <dbReference type="ARBA" id="ARBA00010864"/>
    </source>
</evidence>